<accession>A0A2Z5ZJW6</accession>
<dbReference type="GO" id="GO:0030170">
    <property type="term" value="F:pyridoxal phosphate binding"/>
    <property type="evidence" value="ECO:0007669"/>
    <property type="project" value="InterPro"/>
</dbReference>
<dbReference type="Gene3D" id="3.90.1150.10">
    <property type="entry name" value="Aspartate Aminotransferase, domain 1"/>
    <property type="match status" value="1"/>
</dbReference>
<dbReference type="InterPro" id="IPR015424">
    <property type="entry name" value="PyrdxlP-dep_Trfase"/>
</dbReference>
<gene>
    <name evidence="1" type="ORF">AcetOrient_orf04226</name>
</gene>
<dbReference type="Proteomes" id="UP000270034">
    <property type="component" value="Chromosome"/>
</dbReference>
<evidence type="ECO:0000313" key="1">
    <source>
        <dbReference type="EMBL" id="BBC81124.1"/>
    </source>
</evidence>
<proteinExistence type="predicted"/>
<dbReference type="EMBL" id="AP018515">
    <property type="protein sequence ID" value="BBC81124.1"/>
    <property type="molecule type" value="Genomic_DNA"/>
</dbReference>
<sequence length="87" mass="9669">MSNFDSVATVKKGTYWQPFTANRLLQANSPPRTLVAAKGAYYENVEGQKLFDTLSGLWCTPLGHAHPLIAEAVKNRSIHSILLPLFR</sequence>
<keyword evidence="1" id="KW-0032">Aminotransferase</keyword>
<dbReference type="GO" id="GO:0008483">
    <property type="term" value="F:transaminase activity"/>
    <property type="evidence" value="ECO:0007669"/>
    <property type="project" value="UniProtKB-KW"/>
</dbReference>
<dbReference type="AlphaFoldDB" id="A0A2Z5ZJW6"/>
<name>A0A2Z5ZJW6_9PROT</name>
<evidence type="ECO:0000313" key="2">
    <source>
        <dbReference type="Proteomes" id="UP000270034"/>
    </source>
</evidence>
<dbReference type="KEGG" id="aot:AcetOri_orf04226"/>
<dbReference type="InterPro" id="IPR015422">
    <property type="entry name" value="PyrdxlP-dep_Trfase_small"/>
</dbReference>
<dbReference type="SUPFAM" id="SSF53383">
    <property type="entry name" value="PLP-dependent transferases"/>
    <property type="match status" value="1"/>
</dbReference>
<organism evidence="1 2">
    <name type="scientific">Acetobacter orientalis</name>
    <dbReference type="NCBI Taxonomy" id="146474"/>
    <lineage>
        <taxon>Bacteria</taxon>
        <taxon>Pseudomonadati</taxon>
        <taxon>Pseudomonadota</taxon>
        <taxon>Alphaproteobacteria</taxon>
        <taxon>Acetobacterales</taxon>
        <taxon>Acetobacteraceae</taxon>
        <taxon>Acetobacter</taxon>
    </lineage>
</organism>
<dbReference type="Pfam" id="PF00202">
    <property type="entry name" value="Aminotran_3"/>
    <property type="match status" value="1"/>
</dbReference>
<dbReference type="InterPro" id="IPR005814">
    <property type="entry name" value="Aminotrans_3"/>
</dbReference>
<protein>
    <submittedName>
        <fullName evidence="1">Aspartate aminotransferase family protein</fullName>
    </submittedName>
</protein>
<keyword evidence="1" id="KW-0808">Transferase</keyword>
<reference evidence="1 2" key="1">
    <citation type="submission" date="2018-02" db="EMBL/GenBank/DDBJ databases">
        <title>Acetobacter orientalis genome.</title>
        <authorList>
            <person name="Nakashima N."/>
            <person name="Tamura T."/>
        </authorList>
    </citation>
    <scope>NUCLEOTIDE SEQUENCE [LARGE SCALE GENOMIC DNA]</scope>
    <source>
        <strain evidence="1 2">FAN1</strain>
    </source>
</reference>